<dbReference type="EC" id="2.7.8.8" evidence="4"/>
<keyword evidence="18" id="KW-1185">Reference proteome</keyword>
<dbReference type="PROSITE" id="PS00379">
    <property type="entry name" value="CDP_ALCOHOL_P_TRANSF"/>
    <property type="match status" value="1"/>
</dbReference>
<evidence type="ECO:0000256" key="10">
    <source>
        <dbReference type="ARBA" id="ARBA00023098"/>
    </source>
</evidence>
<keyword evidence="8 16" id="KW-0812">Transmembrane</keyword>
<evidence type="ECO:0000256" key="1">
    <source>
        <dbReference type="ARBA" id="ARBA00000287"/>
    </source>
</evidence>
<feature type="transmembrane region" description="Helical" evidence="16">
    <location>
        <begin position="20"/>
        <end position="43"/>
    </location>
</feature>
<evidence type="ECO:0000256" key="12">
    <source>
        <dbReference type="ARBA" id="ARBA00023209"/>
    </source>
</evidence>
<evidence type="ECO:0000256" key="15">
    <source>
        <dbReference type="RuleBase" id="RU003750"/>
    </source>
</evidence>
<evidence type="ECO:0000256" key="2">
    <source>
        <dbReference type="ARBA" id="ARBA00004127"/>
    </source>
</evidence>
<evidence type="ECO:0000313" key="17">
    <source>
        <dbReference type="EMBL" id="PWW82001.1"/>
    </source>
</evidence>
<dbReference type="InterPro" id="IPR000462">
    <property type="entry name" value="CDP-OH_P_trans"/>
</dbReference>
<dbReference type="EMBL" id="PDNZ01000004">
    <property type="protein sequence ID" value="PWW82001.1"/>
    <property type="molecule type" value="Genomic_DNA"/>
</dbReference>
<keyword evidence="10" id="KW-0443">Lipid metabolism</keyword>
<feature type="transmembrane region" description="Helical" evidence="16">
    <location>
        <begin position="213"/>
        <end position="240"/>
    </location>
</feature>
<dbReference type="RefSeq" id="WP_110023135.1">
    <property type="nucleotide sequence ID" value="NZ_PDNZ01000004.1"/>
</dbReference>
<dbReference type="InterPro" id="IPR043130">
    <property type="entry name" value="CDP-OH_PTrfase_TM_dom"/>
</dbReference>
<evidence type="ECO:0000256" key="11">
    <source>
        <dbReference type="ARBA" id="ARBA00023136"/>
    </source>
</evidence>
<evidence type="ECO:0000313" key="18">
    <source>
        <dbReference type="Proteomes" id="UP000246278"/>
    </source>
</evidence>
<evidence type="ECO:0000256" key="8">
    <source>
        <dbReference type="ARBA" id="ARBA00022692"/>
    </source>
</evidence>
<name>A0A317T9A7_9CHLB</name>
<keyword evidence="9 16" id="KW-1133">Transmembrane helix</keyword>
<evidence type="ECO:0000256" key="6">
    <source>
        <dbReference type="ARBA" id="ARBA00022516"/>
    </source>
</evidence>
<comment type="caution">
    <text evidence="17">The sequence shown here is derived from an EMBL/GenBank/DDBJ whole genome shotgun (WGS) entry which is preliminary data.</text>
</comment>
<evidence type="ECO:0000256" key="14">
    <source>
        <dbReference type="ARBA" id="ARBA00032361"/>
    </source>
</evidence>
<proteinExistence type="inferred from homology"/>
<comment type="catalytic activity">
    <reaction evidence="1">
        <text>a CDP-1,2-diacyl-sn-glycerol + L-serine = a 1,2-diacyl-sn-glycero-3-phospho-L-serine + CMP + H(+)</text>
        <dbReference type="Rhea" id="RHEA:16913"/>
        <dbReference type="ChEBI" id="CHEBI:15378"/>
        <dbReference type="ChEBI" id="CHEBI:33384"/>
        <dbReference type="ChEBI" id="CHEBI:57262"/>
        <dbReference type="ChEBI" id="CHEBI:58332"/>
        <dbReference type="ChEBI" id="CHEBI:60377"/>
        <dbReference type="EC" id="2.7.8.8"/>
    </reaction>
</comment>
<dbReference type="AlphaFoldDB" id="A0A317T9A7"/>
<evidence type="ECO:0000256" key="5">
    <source>
        <dbReference type="ARBA" id="ARBA00017171"/>
    </source>
</evidence>
<comment type="subcellular location">
    <subcellularLocation>
        <location evidence="2">Endomembrane system</location>
        <topology evidence="2">Multi-pass membrane protein</topology>
    </subcellularLocation>
</comment>
<dbReference type="OrthoDB" id="9777147at2"/>
<sequence length="257" mass="28779">MRNDKKKDNFRERRTGLPFVFRSFIPSVLTVMNMVCGYVAIVMSGSDRFVVAGWVIVLAALFDVADGFVARMTDTASRFGIELDSLSDLVSFGVAPAYLVYKFGLEDIGAVKGVILSSMLVVGSGLRLARFNAGVPGYRKDFFSGLPTPAQALTVASFVLWMDAESFLDRYQLQNALSLLTVVLAFLMVSRVNYDAFPEPTLETVREKPLQMFFYLTVFFCVLIYQAKALFLAMLLYILLGVLRSLSLFFRQIVLQR</sequence>
<dbReference type="InterPro" id="IPR048254">
    <property type="entry name" value="CDP_ALCOHOL_P_TRANSF_CS"/>
</dbReference>
<reference evidence="18" key="1">
    <citation type="submission" date="2017-10" db="EMBL/GenBank/DDBJ databases">
        <authorList>
            <person name="Gaisin V.A."/>
            <person name="Rysina M.S."/>
            <person name="Grouzdev D.S."/>
        </authorList>
    </citation>
    <scope>NUCLEOTIDE SEQUENCE [LARGE SCALE GENOMIC DNA]</scope>
    <source>
        <strain evidence="18">V1</strain>
    </source>
</reference>
<evidence type="ECO:0000256" key="9">
    <source>
        <dbReference type="ARBA" id="ARBA00022989"/>
    </source>
</evidence>
<dbReference type="PANTHER" id="PTHR14269:SF61">
    <property type="entry name" value="CDP-DIACYLGLYCEROL--SERINE O-PHOSPHATIDYLTRANSFERASE"/>
    <property type="match status" value="1"/>
</dbReference>
<keyword evidence="6" id="KW-0444">Lipid biosynthesis</keyword>
<dbReference type="InterPro" id="IPR004533">
    <property type="entry name" value="CDP-diaglyc--ser_O-PTrfase"/>
</dbReference>
<organism evidence="17 18">
    <name type="scientific">Prosthecochloris marina</name>
    <dbReference type="NCBI Taxonomy" id="2017681"/>
    <lineage>
        <taxon>Bacteria</taxon>
        <taxon>Pseudomonadati</taxon>
        <taxon>Chlorobiota</taxon>
        <taxon>Chlorobiia</taxon>
        <taxon>Chlorobiales</taxon>
        <taxon>Chlorobiaceae</taxon>
        <taxon>Prosthecochloris</taxon>
    </lineage>
</organism>
<dbReference type="NCBIfam" id="TIGR00473">
    <property type="entry name" value="pssA"/>
    <property type="match status" value="1"/>
</dbReference>
<dbReference type="GO" id="GO:0008654">
    <property type="term" value="P:phospholipid biosynthetic process"/>
    <property type="evidence" value="ECO:0007669"/>
    <property type="project" value="UniProtKB-KW"/>
</dbReference>
<dbReference type="GO" id="GO:0012505">
    <property type="term" value="C:endomembrane system"/>
    <property type="evidence" value="ECO:0007669"/>
    <property type="project" value="UniProtKB-SubCell"/>
</dbReference>
<evidence type="ECO:0000256" key="16">
    <source>
        <dbReference type="SAM" id="Phobius"/>
    </source>
</evidence>
<protein>
    <recommendedName>
        <fullName evidence="5">CDP-diacylglycerol--serine O-phosphatidyltransferase</fullName>
        <ecNumber evidence="4">2.7.8.8</ecNumber>
    </recommendedName>
    <alternativeName>
        <fullName evidence="14">Phosphatidylserine synthase</fullName>
    </alternativeName>
</protein>
<dbReference type="Proteomes" id="UP000246278">
    <property type="component" value="Unassembled WGS sequence"/>
</dbReference>
<accession>A0A317T9A7</accession>
<feature type="transmembrane region" description="Helical" evidence="16">
    <location>
        <begin position="49"/>
        <end position="69"/>
    </location>
</feature>
<evidence type="ECO:0000256" key="4">
    <source>
        <dbReference type="ARBA" id="ARBA00013174"/>
    </source>
</evidence>
<evidence type="ECO:0000256" key="13">
    <source>
        <dbReference type="ARBA" id="ARBA00023264"/>
    </source>
</evidence>
<keyword evidence="13" id="KW-1208">Phospholipid metabolism</keyword>
<evidence type="ECO:0000256" key="3">
    <source>
        <dbReference type="ARBA" id="ARBA00010441"/>
    </source>
</evidence>
<gene>
    <name evidence="17" type="primary">pssA</name>
    <name evidence="17" type="ORF">CR164_06525</name>
</gene>
<evidence type="ECO:0000256" key="7">
    <source>
        <dbReference type="ARBA" id="ARBA00022679"/>
    </source>
</evidence>
<feature type="transmembrane region" description="Helical" evidence="16">
    <location>
        <begin position="173"/>
        <end position="192"/>
    </location>
</feature>
<dbReference type="GO" id="GO:0016020">
    <property type="term" value="C:membrane"/>
    <property type="evidence" value="ECO:0007669"/>
    <property type="project" value="InterPro"/>
</dbReference>
<dbReference type="InterPro" id="IPR050324">
    <property type="entry name" value="CDP-alcohol_PTase-I"/>
</dbReference>
<dbReference type="PANTHER" id="PTHR14269">
    <property type="entry name" value="CDP-DIACYLGLYCEROL--GLYCEROL-3-PHOSPHATE 3-PHOSPHATIDYLTRANSFERASE-RELATED"/>
    <property type="match status" value="1"/>
</dbReference>
<keyword evidence="7 15" id="KW-0808">Transferase</keyword>
<keyword evidence="11 16" id="KW-0472">Membrane</keyword>
<keyword evidence="12" id="KW-0594">Phospholipid biosynthesis</keyword>
<dbReference type="GO" id="GO:0003882">
    <property type="term" value="F:CDP-diacylglycerol-serine O-phosphatidyltransferase activity"/>
    <property type="evidence" value="ECO:0007669"/>
    <property type="project" value="UniProtKB-EC"/>
</dbReference>
<dbReference type="Pfam" id="PF01066">
    <property type="entry name" value="CDP-OH_P_transf"/>
    <property type="match status" value="1"/>
</dbReference>
<dbReference type="Gene3D" id="1.20.120.1760">
    <property type="match status" value="1"/>
</dbReference>
<comment type="similarity">
    <text evidence="3 15">Belongs to the CDP-alcohol phosphatidyltransferase class-I family.</text>
</comment>